<dbReference type="EMBL" id="JAHQXE010000004">
    <property type="protein sequence ID" value="MBV0902661.1"/>
    <property type="molecule type" value="Genomic_DNA"/>
</dbReference>
<dbReference type="Proteomes" id="UP001166304">
    <property type="component" value="Unassembled WGS sequence"/>
</dbReference>
<dbReference type="InterPro" id="IPR000994">
    <property type="entry name" value="Pept_M24"/>
</dbReference>
<evidence type="ECO:0000313" key="3">
    <source>
        <dbReference type="EMBL" id="MBV0902661.1"/>
    </source>
</evidence>
<feature type="compositionally biased region" description="Acidic residues" evidence="1">
    <location>
        <begin position="115"/>
        <end position="133"/>
    </location>
</feature>
<dbReference type="SUPFAM" id="SSF55920">
    <property type="entry name" value="Creatinase/aminopeptidase"/>
    <property type="match status" value="1"/>
</dbReference>
<evidence type="ECO:0000259" key="2">
    <source>
        <dbReference type="Pfam" id="PF00557"/>
    </source>
</evidence>
<evidence type="ECO:0000256" key="1">
    <source>
        <dbReference type="SAM" id="MobiDB-lite"/>
    </source>
</evidence>
<protein>
    <submittedName>
        <fullName evidence="3">M24 family metallopeptidase</fullName>
    </submittedName>
</protein>
<gene>
    <name evidence="3" type="ORF">KTS37_12780</name>
</gene>
<dbReference type="AlphaFoldDB" id="A0AA41G1S5"/>
<feature type="region of interest" description="Disordered" evidence="1">
    <location>
        <begin position="104"/>
        <end position="142"/>
    </location>
</feature>
<dbReference type="CDD" id="cd01066">
    <property type="entry name" value="APP_MetAP"/>
    <property type="match status" value="1"/>
</dbReference>
<dbReference type="Pfam" id="PF00557">
    <property type="entry name" value="Peptidase_M24"/>
    <property type="match status" value="1"/>
</dbReference>
<dbReference type="InterPro" id="IPR050659">
    <property type="entry name" value="Peptidase_M24B"/>
</dbReference>
<dbReference type="InterPro" id="IPR036005">
    <property type="entry name" value="Creatinase/aminopeptidase-like"/>
</dbReference>
<organism evidence="3 4">
    <name type="scientific">Haloarcula salina</name>
    <dbReference type="NCBI Taxonomy" id="1429914"/>
    <lineage>
        <taxon>Archaea</taxon>
        <taxon>Methanobacteriati</taxon>
        <taxon>Methanobacteriota</taxon>
        <taxon>Stenosarchaea group</taxon>
        <taxon>Halobacteria</taxon>
        <taxon>Halobacteriales</taxon>
        <taxon>Haloarculaceae</taxon>
        <taxon>Haloarcula</taxon>
    </lineage>
</organism>
<sequence>MASGAVTIPALSSAVGATQDEAADAAQNSSQSRHAKIDRLDAYLDENDLEAVWFADSDTYAWLLGRSNVIDRSSSTGVAVVGYDGSDLTIVVDNDERALVRDEHFENQGSGGESAENEATETDGESPDDEESSSDGSSSLPDVTIETFPWYATSLGEAVAVHSPTPAAADFDVPGLESVSASALRRPLTQEDIDRYRTLSSQTAAAVEGVMRNAESGDTEQQVANALGCALDEYGIDHPVVLVAGGERAQKYRHPVPRDIELGDYVVVSVVGRRLGEYASCTRTVAFDPPEWLEDRHRIATRVDATALGATQTAAQSDDTAGDVFEAIRDAYEQAGLPDEWQAHHQGGAAGYASREWVAKPELETKVTAPMAYAWNPTVQGAKSEGTVLVTADDIEPLTVTGEWPMLDAESYVSDTTVSRPDILYKNS</sequence>
<comment type="caution">
    <text evidence="3">The sequence shown here is derived from an EMBL/GenBank/DDBJ whole genome shotgun (WGS) entry which is preliminary data.</text>
</comment>
<accession>A0AA41G1S5</accession>
<dbReference type="PANTHER" id="PTHR46112">
    <property type="entry name" value="AMINOPEPTIDASE"/>
    <property type="match status" value="1"/>
</dbReference>
<reference evidence="3" key="1">
    <citation type="submission" date="2021-06" db="EMBL/GenBank/DDBJ databases">
        <title>New haloarchaea isolates fom saline soil.</title>
        <authorList>
            <person name="Duran-Viseras A."/>
            <person name="Sanchez-Porro C.S."/>
            <person name="Ventosa A."/>
        </authorList>
    </citation>
    <scope>NUCLEOTIDE SEQUENCE</scope>
    <source>
        <strain evidence="3">JCM 18369</strain>
    </source>
</reference>
<dbReference type="PANTHER" id="PTHR46112:SF2">
    <property type="entry name" value="XAA-PRO AMINOPEPTIDASE P-RELATED"/>
    <property type="match status" value="1"/>
</dbReference>
<name>A0AA41G1S5_9EURY</name>
<proteinExistence type="predicted"/>
<feature type="domain" description="Peptidase M24" evidence="2">
    <location>
        <begin position="196"/>
        <end position="391"/>
    </location>
</feature>
<evidence type="ECO:0000313" key="4">
    <source>
        <dbReference type="Proteomes" id="UP001166304"/>
    </source>
</evidence>
<keyword evidence="4" id="KW-1185">Reference proteome</keyword>
<dbReference type="Gene3D" id="3.90.230.10">
    <property type="entry name" value="Creatinase/methionine aminopeptidase superfamily"/>
    <property type="match status" value="1"/>
</dbReference>